<dbReference type="Pfam" id="PF03184">
    <property type="entry name" value="DDE_1"/>
    <property type="match status" value="1"/>
</dbReference>
<accession>A0AAE1I2A4</accession>
<evidence type="ECO:0000259" key="3">
    <source>
        <dbReference type="PROSITE" id="PS51253"/>
    </source>
</evidence>
<dbReference type="Proteomes" id="UP001219518">
    <property type="component" value="Unassembled WGS sequence"/>
</dbReference>
<dbReference type="PANTHER" id="PTHR19303">
    <property type="entry name" value="TRANSPOSON"/>
    <property type="match status" value="1"/>
</dbReference>
<name>A0AAE1I2A4_9NEOP</name>
<dbReference type="AlphaFoldDB" id="A0AAE1I2A4"/>
<dbReference type="InterPro" id="IPR006600">
    <property type="entry name" value="HTH_CenpB_DNA-bd_dom"/>
</dbReference>
<comment type="caution">
    <text evidence="4">The sequence shown here is derived from an EMBL/GenBank/DDBJ whole genome shotgun (WGS) entry which is preliminary data.</text>
</comment>
<evidence type="ECO:0000313" key="5">
    <source>
        <dbReference type="Proteomes" id="UP001219518"/>
    </source>
</evidence>
<protein>
    <submittedName>
        <fullName evidence="4">ARS-binding protein 1</fullName>
    </submittedName>
</protein>
<dbReference type="GO" id="GO:0005634">
    <property type="term" value="C:nucleus"/>
    <property type="evidence" value="ECO:0007669"/>
    <property type="project" value="TreeGrafter"/>
</dbReference>
<feature type="region of interest" description="Disordered" evidence="2">
    <location>
        <begin position="425"/>
        <end position="563"/>
    </location>
</feature>
<dbReference type="InterPro" id="IPR004875">
    <property type="entry name" value="DDE_SF_endonuclease_dom"/>
</dbReference>
<dbReference type="InterPro" id="IPR050863">
    <property type="entry name" value="CenT-Element_Derived"/>
</dbReference>
<feature type="compositionally biased region" description="Basic and acidic residues" evidence="2">
    <location>
        <begin position="501"/>
        <end position="536"/>
    </location>
</feature>
<dbReference type="EMBL" id="JAHWGI010001427">
    <property type="protein sequence ID" value="KAK3931630.1"/>
    <property type="molecule type" value="Genomic_DNA"/>
</dbReference>
<keyword evidence="5" id="KW-1185">Reference proteome</keyword>
<sequence length="683" mass="77594">MVKATDFKMVRNYVRKTERKPTTPRKLNAALKLVQNGWSIRKAAKEKEICRETLRVAYEKFKKIPEVEAENITINLSYQTRNIFPKDLEEEIAQYCMEVARMGYGLSVRQARELAFEVADRNREKLKIPPSWDTANIAGIEWFHGFQKRHPNISIRVPEACSIARAMAFNETNVNIFFNKLSEVRQRHASFMDGSRVYNLDETNTSTVQNVRKILSPKGVRQVHQIKGAERGESVTTCVIIGAYGTLLPPVHIFPRKKFNNDFLINCYPGSVGLANAKGYMTKEVFVTVMDHFIKCTQSSKQNPTLLLLDNVDSHFSTESLDLAKENGVVVFTFPPHCTHKLQPLDVGFFGPFKTYYDQAVSTYLSNNPATPPTIYRVAGFVRDALGRAALPQTIIKSFEAPGIVPFNRNIFTEADFIMAQVTLKPNPTENTEKQTDTAEEPSDTNPHSSLQDEPESAANNNDVSPLIGPLQIRGLPKAKEVAEKERKQRRKGKCMIATDTPEKEEIDKRQEETRQKKKSAEERKNKREKKDSDNRKKQKNKKVRKLFESDDSEEADDVSGEVSDEEVIVTKTKPNNEFPIREISEGDYVLVEFKAGKETPVYYVGKILSSKDSDGDLQISYYRKKACKNNSVSFTLPSIPDLKSVNISDVKMLLPKPICAAVTRRQQDIVSFDFDFTKFKLC</sequence>
<dbReference type="GO" id="GO:0003677">
    <property type="term" value="F:DNA binding"/>
    <property type="evidence" value="ECO:0007669"/>
    <property type="project" value="UniProtKB-KW"/>
</dbReference>
<reference evidence="4" key="1">
    <citation type="submission" date="2021-07" db="EMBL/GenBank/DDBJ databases">
        <authorList>
            <person name="Catto M.A."/>
            <person name="Jacobson A."/>
            <person name="Kennedy G."/>
            <person name="Labadie P."/>
            <person name="Hunt B.G."/>
            <person name="Srinivasan R."/>
        </authorList>
    </citation>
    <scope>NUCLEOTIDE SEQUENCE</scope>
    <source>
        <strain evidence="4">PL_HMW_Pooled</strain>
        <tissue evidence="4">Head</tissue>
    </source>
</reference>
<evidence type="ECO:0000256" key="2">
    <source>
        <dbReference type="SAM" id="MobiDB-lite"/>
    </source>
</evidence>
<reference evidence="4" key="2">
    <citation type="journal article" date="2023" name="BMC Genomics">
        <title>Pest status, molecular evolution, and epigenetic factors derived from the genome assembly of Frankliniella fusca, a thysanopteran phytovirus vector.</title>
        <authorList>
            <person name="Catto M.A."/>
            <person name="Labadie P.E."/>
            <person name="Jacobson A.L."/>
            <person name="Kennedy G.G."/>
            <person name="Srinivasan R."/>
            <person name="Hunt B.G."/>
        </authorList>
    </citation>
    <scope>NUCLEOTIDE SEQUENCE</scope>
    <source>
        <strain evidence="4">PL_HMW_Pooled</strain>
    </source>
</reference>
<gene>
    <name evidence="4" type="ORF">KUF71_007445</name>
</gene>
<proteinExistence type="predicted"/>
<dbReference type="PANTHER" id="PTHR19303:SF74">
    <property type="entry name" value="POGO TRANSPOSABLE ELEMENT WITH KRAB DOMAIN"/>
    <property type="match status" value="1"/>
</dbReference>
<evidence type="ECO:0000313" key="4">
    <source>
        <dbReference type="EMBL" id="KAK3931630.1"/>
    </source>
</evidence>
<evidence type="ECO:0000256" key="1">
    <source>
        <dbReference type="ARBA" id="ARBA00023125"/>
    </source>
</evidence>
<keyword evidence="1" id="KW-0238">DNA-binding</keyword>
<feature type="compositionally biased region" description="Polar residues" evidence="2">
    <location>
        <begin position="444"/>
        <end position="464"/>
    </location>
</feature>
<feature type="compositionally biased region" description="Basic and acidic residues" evidence="2">
    <location>
        <begin position="478"/>
        <end position="487"/>
    </location>
</feature>
<feature type="compositionally biased region" description="Acidic residues" evidence="2">
    <location>
        <begin position="550"/>
        <end position="563"/>
    </location>
</feature>
<dbReference type="InterPro" id="IPR036397">
    <property type="entry name" value="RNaseH_sf"/>
</dbReference>
<organism evidence="4 5">
    <name type="scientific">Frankliniella fusca</name>
    <dbReference type="NCBI Taxonomy" id="407009"/>
    <lineage>
        <taxon>Eukaryota</taxon>
        <taxon>Metazoa</taxon>
        <taxon>Ecdysozoa</taxon>
        <taxon>Arthropoda</taxon>
        <taxon>Hexapoda</taxon>
        <taxon>Insecta</taxon>
        <taxon>Pterygota</taxon>
        <taxon>Neoptera</taxon>
        <taxon>Paraneoptera</taxon>
        <taxon>Thysanoptera</taxon>
        <taxon>Terebrantia</taxon>
        <taxon>Thripoidea</taxon>
        <taxon>Thripidae</taxon>
        <taxon>Frankliniella</taxon>
    </lineage>
</organism>
<dbReference type="Gene3D" id="3.30.420.10">
    <property type="entry name" value="Ribonuclease H-like superfamily/Ribonuclease H"/>
    <property type="match status" value="1"/>
</dbReference>
<dbReference type="PROSITE" id="PS51253">
    <property type="entry name" value="HTH_CENPB"/>
    <property type="match status" value="1"/>
</dbReference>
<feature type="domain" description="HTH CENPB-type" evidence="3">
    <location>
        <begin position="76"/>
        <end position="156"/>
    </location>
</feature>